<sequence>MRLSCVSQDIWEDHVRIFTISLRAGHPGAALHVPAAPERSFAHCSWLVSAAVWLCLLAVLVVCSYSRAQRRPTDNALFVYLAVFVSHTMLSLPLLVACVIAVLTALSQVALEAMLANTHTDNLAKQVGLFVYRVFLLEGTWKAHMRVLLTEFGQHKFTNTEMADMHFMFRCTVVLGDISCQMGF</sequence>
<proteinExistence type="predicted"/>
<accession>A0AAV4SYY5</accession>
<reference evidence="2 3" key="1">
    <citation type="submission" date="2021-06" db="EMBL/GenBank/DDBJ databases">
        <title>Caerostris extrusa draft genome.</title>
        <authorList>
            <person name="Kono N."/>
            <person name="Arakawa K."/>
        </authorList>
    </citation>
    <scope>NUCLEOTIDE SEQUENCE [LARGE SCALE GENOMIC DNA]</scope>
</reference>
<dbReference type="EMBL" id="BPLR01010492">
    <property type="protein sequence ID" value="GIY39653.1"/>
    <property type="molecule type" value="Genomic_DNA"/>
</dbReference>
<keyword evidence="1" id="KW-0812">Transmembrane</keyword>
<evidence type="ECO:0000256" key="1">
    <source>
        <dbReference type="SAM" id="Phobius"/>
    </source>
</evidence>
<feature type="transmembrane region" description="Helical" evidence="1">
    <location>
        <begin position="77"/>
        <end position="103"/>
    </location>
</feature>
<evidence type="ECO:0000313" key="3">
    <source>
        <dbReference type="Proteomes" id="UP001054945"/>
    </source>
</evidence>
<keyword evidence="1" id="KW-1133">Transmembrane helix</keyword>
<comment type="caution">
    <text evidence="2">The sequence shown here is derived from an EMBL/GenBank/DDBJ whole genome shotgun (WGS) entry which is preliminary data.</text>
</comment>
<name>A0AAV4SYY5_CAEEX</name>
<keyword evidence="1" id="KW-0472">Membrane</keyword>
<feature type="transmembrane region" description="Helical" evidence="1">
    <location>
        <begin position="46"/>
        <end position="65"/>
    </location>
</feature>
<organism evidence="2 3">
    <name type="scientific">Caerostris extrusa</name>
    <name type="common">Bark spider</name>
    <name type="synonym">Caerostris bankana</name>
    <dbReference type="NCBI Taxonomy" id="172846"/>
    <lineage>
        <taxon>Eukaryota</taxon>
        <taxon>Metazoa</taxon>
        <taxon>Ecdysozoa</taxon>
        <taxon>Arthropoda</taxon>
        <taxon>Chelicerata</taxon>
        <taxon>Arachnida</taxon>
        <taxon>Araneae</taxon>
        <taxon>Araneomorphae</taxon>
        <taxon>Entelegynae</taxon>
        <taxon>Araneoidea</taxon>
        <taxon>Araneidae</taxon>
        <taxon>Caerostris</taxon>
    </lineage>
</organism>
<dbReference type="Proteomes" id="UP001054945">
    <property type="component" value="Unassembled WGS sequence"/>
</dbReference>
<keyword evidence="3" id="KW-1185">Reference proteome</keyword>
<evidence type="ECO:0000313" key="2">
    <source>
        <dbReference type="EMBL" id="GIY39653.1"/>
    </source>
</evidence>
<protein>
    <submittedName>
        <fullName evidence="2">Uncharacterized protein</fullName>
    </submittedName>
</protein>
<dbReference type="AlphaFoldDB" id="A0AAV4SYY5"/>
<gene>
    <name evidence="2" type="ORF">CEXT_159501</name>
</gene>